<gene>
    <name evidence="1" type="ORF">DENOEST_2017</name>
</gene>
<dbReference type="Proteomes" id="UP000515733">
    <property type="component" value="Chromosome"/>
</dbReference>
<organism evidence="1 2">
    <name type="scientific">Denitratisoma oestradiolicum</name>
    <dbReference type="NCBI Taxonomy" id="311182"/>
    <lineage>
        <taxon>Bacteria</taxon>
        <taxon>Pseudomonadati</taxon>
        <taxon>Pseudomonadota</taxon>
        <taxon>Betaproteobacteria</taxon>
        <taxon>Nitrosomonadales</taxon>
        <taxon>Sterolibacteriaceae</taxon>
        <taxon>Denitratisoma</taxon>
    </lineage>
</organism>
<sequence>MKSNPFIVRLFDPLPMAFACDLYQRLKAGKTDPETRDMLRKALVLSGLSRKAE</sequence>
<accession>A0A6S6XW89</accession>
<name>A0A6S6XW89_9PROT</name>
<dbReference type="EMBL" id="LR778301">
    <property type="protein sequence ID" value="CAB1369182.1"/>
    <property type="molecule type" value="Genomic_DNA"/>
</dbReference>
<protein>
    <submittedName>
        <fullName evidence="1">Uncharacterized protein</fullName>
    </submittedName>
</protein>
<keyword evidence="2" id="KW-1185">Reference proteome</keyword>
<dbReference type="AlphaFoldDB" id="A0A6S6XW89"/>
<dbReference type="RefSeq" id="WP_170228074.1">
    <property type="nucleotide sequence ID" value="NZ_LR778301.1"/>
</dbReference>
<evidence type="ECO:0000313" key="1">
    <source>
        <dbReference type="EMBL" id="CAB1369182.1"/>
    </source>
</evidence>
<dbReference type="KEGG" id="doe:DENOEST_2017"/>
<proteinExistence type="predicted"/>
<evidence type="ECO:0000313" key="2">
    <source>
        <dbReference type="Proteomes" id="UP000515733"/>
    </source>
</evidence>
<reference evidence="1 2" key="1">
    <citation type="submission" date="2020-03" db="EMBL/GenBank/DDBJ databases">
        <authorList>
            <consortium name="Genoscope - CEA"/>
            <person name="William W."/>
        </authorList>
    </citation>
    <scope>NUCLEOTIDE SEQUENCE [LARGE SCALE GENOMIC DNA]</scope>
    <source>
        <strain evidence="2">DSM 16959</strain>
    </source>
</reference>